<dbReference type="InterPro" id="IPR010810">
    <property type="entry name" value="Flagellin_hook_IN_motif"/>
</dbReference>
<dbReference type="Pfam" id="PF00700">
    <property type="entry name" value="Flagellin_C"/>
    <property type="match status" value="1"/>
</dbReference>
<keyword evidence="7" id="KW-0282">Flagellum</keyword>
<dbReference type="SUPFAM" id="SSF64518">
    <property type="entry name" value="Phase 1 flagellin"/>
    <property type="match status" value="2"/>
</dbReference>
<dbReference type="Gene3D" id="6.10.280.190">
    <property type="match status" value="1"/>
</dbReference>
<dbReference type="AlphaFoldDB" id="A0A1H8ZYG4"/>
<keyword evidence="2 4" id="KW-0964">Secreted</keyword>
<evidence type="ECO:0000313" key="8">
    <source>
        <dbReference type="Proteomes" id="UP000199496"/>
    </source>
</evidence>
<dbReference type="RefSeq" id="WP_090203485.1">
    <property type="nucleotide sequence ID" value="NZ_FOFO01000003.1"/>
</dbReference>
<dbReference type="GO" id="GO:0009288">
    <property type="term" value="C:bacterial-type flagellum"/>
    <property type="evidence" value="ECO:0007669"/>
    <property type="project" value="UniProtKB-SubCell"/>
</dbReference>
<keyword evidence="7" id="KW-0966">Cell projection</keyword>
<dbReference type="PANTHER" id="PTHR42792">
    <property type="entry name" value="FLAGELLIN"/>
    <property type="match status" value="1"/>
</dbReference>
<dbReference type="GO" id="GO:0005198">
    <property type="term" value="F:structural molecule activity"/>
    <property type="evidence" value="ECO:0007669"/>
    <property type="project" value="UniProtKB-UniRule"/>
</dbReference>
<gene>
    <name evidence="7" type="ORF">SAMN05421693_103119</name>
</gene>
<proteinExistence type="inferred from homology"/>
<sequence length="629" mass="66765">MSQVINTNIASINAQRNLAKTQAGLQTTLQRLSTGLRINSAKDDAAGLAIAERFTSQINGLNQAIRNANDGISFAQTAEGALMEVGNLLQRVRVLSVQSLNDTNSASDREALNQEVQQAIREINRIAHNTQFNNKNILDGTLRELIFQVGANSGQTILQTGLDTRGSQLGAVIASTENLGDRSIGFERYSMAPNGLDPDGTVEIDGPNGFLVNGVQIMAVGDNLNPTTDESTLAAELQQRIRDAVDAEYGAGTGDGYRVVWDGTNYLFLNGTGREVEVNVQLTDGTNPTSLNTANETAAYSGFYEMGVGMLNFGVGSEIESTDISLRVNGSVVNVVTTPTAGVETQEQLRFSLETAINGPDGLDSAGAIEVIYDESSNQFIFFNNSGERVDIDLTIKDSLNNQARMNTSVLGVGGDNFNTSIFDYLEQPGNAMNFSVDITGTDGNPQTISVEDARSLSDVVGRINAETESTGVTAYLSEDGKNINFSSALGTTFEVQVSAPGNIGGGGAGAPVMTTATGDANGSFYVDDFSVRTTMEANMTLMAVDYAITQITGARAIMGAIQNRFESNVSNLRVGSENLTASRSRIQDADFAEETAELTRNQILQQAGTSVLAQANQLPQGVLQLLQG</sequence>
<evidence type="ECO:0000256" key="3">
    <source>
        <dbReference type="ARBA" id="ARBA00023143"/>
    </source>
</evidence>
<evidence type="ECO:0000256" key="1">
    <source>
        <dbReference type="ARBA" id="ARBA00005709"/>
    </source>
</evidence>
<dbReference type="InterPro" id="IPR042187">
    <property type="entry name" value="Flagellin_C_sub2"/>
</dbReference>
<evidence type="ECO:0000259" key="5">
    <source>
        <dbReference type="Pfam" id="PF00669"/>
    </source>
</evidence>
<dbReference type="Pfam" id="PF00669">
    <property type="entry name" value="Flagellin_N"/>
    <property type="match status" value="1"/>
</dbReference>
<evidence type="ECO:0000256" key="4">
    <source>
        <dbReference type="RuleBase" id="RU362073"/>
    </source>
</evidence>
<evidence type="ECO:0000313" key="7">
    <source>
        <dbReference type="EMBL" id="SEP69293.1"/>
    </source>
</evidence>
<dbReference type="InterPro" id="IPR001492">
    <property type="entry name" value="Flagellin"/>
</dbReference>
<dbReference type="EMBL" id="FOFO01000003">
    <property type="protein sequence ID" value="SEP69293.1"/>
    <property type="molecule type" value="Genomic_DNA"/>
</dbReference>
<dbReference type="Proteomes" id="UP000199496">
    <property type="component" value="Unassembled WGS sequence"/>
</dbReference>
<feature type="domain" description="Flagellin C-terminal" evidence="6">
    <location>
        <begin position="543"/>
        <end position="627"/>
    </location>
</feature>
<dbReference type="Gene3D" id="1.20.1330.10">
    <property type="entry name" value="f41 fragment of flagellin, N-terminal domain"/>
    <property type="match status" value="2"/>
</dbReference>
<dbReference type="Gene3D" id="6.10.10.10">
    <property type="entry name" value="Flagellar export chaperone, C-terminal domain"/>
    <property type="match status" value="1"/>
</dbReference>
<name>A0A1H8ZYG4_9GAMM</name>
<dbReference type="InterPro" id="IPR046358">
    <property type="entry name" value="Flagellin_C"/>
</dbReference>
<accession>A0A1H8ZYG4</accession>
<keyword evidence="8" id="KW-1185">Reference proteome</keyword>
<comment type="function">
    <text evidence="4">Flagellin is the subunit protein which polymerizes to form the filaments of bacterial flagella.</text>
</comment>
<evidence type="ECO:0000256" key="2">
    <source>
        <dbReference type="ARBA" id="ARBA00022525"/>
    </source>
</evidence>
<dbReference type="PANTHER" id="PTHR42792:SF2">
    <property type="entry name" value="FLAGELLIN"/>
    <property type="match status" value="1"/>
</dbReference>
<keyword evidence="3 4" id="KW-0975">Bacterial flagellum</keyword>
<keyword evidence="7" id="KW-0969">Cilium</keyword>
<dbReference type="Pfam" id="PF07196">
    <property type="entry name" value="Flagellin_IN"/>
    <property type="match status" value="1"/>
</dbReference>
<comment type="similarity">
    <text evidence="1 4">Belongs to the bacterial flagellin family.</text>
</comment>
<reference evidence="7 8" key="1">
    <citation type="submission" date="2016-10" db="EMBL/GenBank/DDBJ databases">
        <authorList>
            <person name="de Groot N.N."/>
        </authorList>
    </citation>
    <scope>NUCLEOTIDE SEQUENCE [LARGE SCALE GENOMIC DNA]</scope>
    <source>
        <strain evidence="7 8">B7-7</strain>
    </source>
</reference>
<dbReference type="STRING" id="867345.SAMN05421693_103119"/>
<dbReference type="PRINTS" id="PR00207">
    <property type="entry name" value="FLAGELLIN"/>
</dbReference>
<organism evidence="7 8">
    <name type="scientific">Ectothiorhodospira magna</name>
    <dbReference type="NCBI Taxonomy" id="867345"/>
    <lineage>
        <taxon>Bacteria</taxon>
        <taxon>Pseudomonadati</taxon>
        <taxon>Pseudomonadota</taxon>
        <taxon>Gammaproteobacteria</taxon>
        <taxon>Chromatiales</taxon>
        <taxon>Ectothiorhodospiraceae</taxon>
        <taxon>Ectothiorhodospira</taxon>
    </lineage>
</organism>
<evidence type="ECO:0000259" key="6">
    <source>
        <dbReference type="Pfam" id="PF00700"/>
    </source>
</evidence>
<dbReference type="OrthoDB" id="9796789at2"/>
<dbReference type="GO" id="GO:0005576">
    <property type="term" value="C:extracellular region"/>
    <property type="evidence" value="ECO:0007669"/>
    <property type="project" value="UniProtKB-SubCell"/>
</dbReference>
<protein>
    <recommendedName>
        <fullName evidence="4">Flagellin</fullName>
    </recommendedName>
</protein>
<dbReference type="InterPro" id="IPR001029">
    <property type="entry name" value="Flagellin_N"/>
</dbReference>
<feature type="domain" description="Flagellin N-terminal" evidence="5">
    <location>
        <begin position="5"/>
        <end position="141"/>
    </location>
</feature>
<comment type="subcellular location">
    <subcellularLocation>
        <location evidence="4">Secreted</location>
    </subcellularLocation>
    <subcellularLocation>
        <location evidence="4">Bacterial flagellum</location>
    </subcellularLocation>
</comment>